<keyword evidence="4" id="KW-1185">Reference proteome</keyword>
<gene>
    <name evidence="3" type="ORF">BN860_04522g</name>
</gene>
<dbReference type="EMBL" id="HG316458">
    <property type="protein sequence ID" value="CDF89908.1"/>
    <property type="molecule type" value="Genomic_DNA"/>
</dbReference>
<reference evidence="4" key="1">
    <citation type="journal article" date="2013" name="Genome Announc.">
        <title>Genome sequence of the food spoilage yeast Zygosaccharomyces bailii CLIB 213(T).</title>
        <authorList>
            <person name="Galeote V."/>
            <person name="Bigey F."/>
            <person name="Devillers H."/>
            <person name="Neuveglise C."/>
            <person name="Dequin S."/>
        </authorList>
    </citation>
    <scope>NUCLEOTIDE SEQUENCE [LARGE SCALE GENOMIC DNA]</scope>
    <source>
        <strain evidence="4">CLIB 213 / ATCC 58445 / CBS 680 / CCRC 21525 / NBRC 1098 / NCYC 1416 / NRRL Y-2227</strain>
    </source>
</reference>
<evidence type="ECO:0000256" key="2">
    <source>
        <dbReference type="SAM" id="Phobius"/>
    </source>
</evidence>
<keyword evidence="2" id="KW-0812">Transmembrane</keyword>
<dbReference type="OrthoDB" id="4033961at2759"/>
<evidence type="ECO:0000313" key="3">
    <source>
        <dbReference type="EMBL" id="CDF89908.1"/>
    </source>
</evidence>
<evidence type="ECO:0000313" key="4">
    <source>
        <dbReference type="Proteomes" id="UP000019375"/>
    </source>
</evidence>
<organism evidence="3 4">
    <name type="scientific">Zygosaccharomyces bailii (strain CLIB 213 / ATCC 58445 / CBS 680 / BCRC 21525 / NBRC 1098 / NCYC 1416 / NRRL Y-2227)</name>
    <dbReference type="NCBI Taxonomy" id="1333698"/>
    <lineage>
        <taxon>Eukaryota</taxon>
        <taxon>Fungi</taxon>
        <taxon>Dikarya</taxon>
        <taxon>Ascomycota</taxon>
        <taxon>Saccharomycotina</taxon>
        <taxon>Saccharomycetes</taxon>
        <taxon>Saccharomycetales</taxon>
        <taxon>Saccharomycetaceae</taxon>
        <taxon>Zygosaccharomyces</taxon>
    </lineage>
</organism>
<name>A0A8J2X8D0_ZYGB2</name>
<sequence length="236" mass="26382">MFQMIISPLFYLVSSVIPVQITLETLKIVCSHDAPDSTAASNANVPILVLLLKYWAVYALAFGVVPSFISKGILSWIPFGSLMLLGVSCVLTKELLCNFTKFIKTQDSKFVFLFNKLSDVKVSWYQWLTYAASTNENNIANFFVFGEITQLWISLANRVPLADTNYLERTFDYVVQYVGVVTNGVLDHIHSHNTGRAPQAPVTPRGAAVRRGRPSDAGYDEGYDLLDDLIEETKKK</sequence>
<accession>A0A8J2X8D0</accession>
<protein>
    <submittedName>
        <fullName evidence="3">ZYBA0S05-04522g1_1</fullName>
    </submittedName>
</protein>
<dbReference type="AlphaFoldDB" id="A0A8J2X8D0"/>
<feature type="transmembrane region" description="Helical" evidence="2">
    <location>
        <begin position="47"/>
        <end position="69"/>
    </location>
</feature>
<feature type="transmembrane region" description="Helical" evidence="2">
    <location>
        <begin position="75"/>
        <end position="96"/>
    </location>
</feature>
<proteinExistence type="predicted"/>
<feature type="region of interest" description="Disordered" evidence="1">
    <location>
        <begin position="192"/>
        <end position="222"/>
    </location>
</feature>
<feature type="transmembrane region" description="Helical" evidence="2">
    <location>
        <begin position="6"/>
        <end position="26"/>
    </location>
</feature>
<dbReference type="Proteomes" id="UP000019375">
    <property type="component" value="Unassembled WGS sequence"/>
</dbReference>
<evidence type="ECO:0000256" key="1">
    <source>
        <dbReference type="SAM" id="MobiDB-lite"/>
    </source>
</evidence>
<keyword evidence="2" id="KW-1133">Transmembrane helix</keyword>
<keyword evidence="2" id="KW-0472">Membrane</keyword>